<dbReference type="HAMAP" id="MF_00048">
    <property type="entry name" value="UPF0102"/>
    <property type="match status" value="1"/>
</dbReference>
<dbReference type="Pfam" id="PF02021">
    <property type="entry name" value="UPF0102"/>
    <property type="match status" value="1"/>
</dbReference>
<organism evidence="3 4">
    <name type="scientific">Peptoniphilus equinus</name>
    <dbReference type="NCBI Taxonomy" id="3016343"/>
    <lineage>
        <taxon>Bacteria</taxon>
        <taxon>Bacillati</taxon>
        <taxon>Bacillota</taxon>
        <taxon>Tissierellia</taxon>
        <taxon>Tissierellales</taxon>
        <taxon>Peptoniphilaceae</taxon>
        <taxon>Peptoniphilus</taxon>
    </lineage>
</organism>
<dbReference type="InterPro" id="IPR011335">
    <property type="entry name" value="Restrct_endonuc-II-like"/>
</dbReference>
<protein>
    <recommendedName>
        <fullName evidence="2">UPF0102 protein O6R05_06845</fullName>
    </recommendedName>
</protein>
<dbReference type="EMBL" id="CP115667">
    <property type="protein sequence ID" value="WBW49713.1"/>
    <property type="molecule type" value="Genomic_DNA"/>
</dbReference>
<dbReference type="RefSeq" id="WP_271191244.1">
    <property type="nucleotide sequence ID" value="NZ_CP115667.1"/>
</dbReference>
<comment type="similarity">
    <text evidence="1 2">Belongs to the UPF0102 family.</text>
</comment>
<evidence type="ECO:0000256" key="1">
    <source>
        <dbReference type="ARBA" id="ARBA00006738"/>
    </source>
</evidence>
<evidence type="ECO:0000313" key="4">
    <source>
        <dbReference type="Proteomes" id="UP001210339"/>
    </source>
</evidence>
<dbReference type="PANTHER" id="PTHR34039:SF1">
    <property type="entry name" value="UPF0102 PROTEIN YRAN"/>
    <property type="match status" value="1"/>
</dbReference>
<dbReference type="PANTHER" id="PTHR34039">
    <property type="entry name" value="UPF0102 PROTEIN YRAN"/>
    <property type="match status" value="1"/>
</dbReference>
<dbReference type="SUPFAM" id="SSF52980">
    <property type="entry name" value="Restriction endonuclease-like"/>
    <property type="match status" value="1"/>
</dbReference>
<dbReference type="InterPro" id="IPR003509">
    <property type="entry name" value="UPF0102_YraN-like"/>
</dbReference>
<name>A0ABY7QSE3_9FIRM</name>
<dbReference type="InterPro" id="IPR011856">
    <property type="entry name" value="tRNA_endonuc-like_dom_sf"/>
</dbReference>
<reference evidence="3 4" key="1">
    <citation type="submission" date="2023-01" db="EMBL/GenBank/DDBJ databases">
        <authorList>
            <person name="Lee S.H."/>
            <person name="Jung H.S."/>
            <person name="Yun J.U."/>
        </authorList>
    </citation>
    <scope>NUCLEOTIDE SEQUENCE [LARGE SCALE GENOMIC DNA]</scope>
    <source>
        <strain evidence="3 4">CBA3646</strain>
    </source>
</reference>
<gene>
    <name evidence="3" type="ORF">O6R05_06845</name>
</gene>
<dbReference type="Proteomes" id="UP001210339">
    <property type="component" value="Chromosome"/>
</dbReference>
<accession>A0ABY7QSE3</accession>
<evidence type="ECO:0000256" key="2">
    <source>
        <dbReference type="HAMAP-Rule" id="MF_00048"/>
    </source>
</evidence>
<dbReference type="CDD" id="cd20736">
    <property type="entry name" value="PoNe_Nuclease"/>
    <property type="match status" value="1"/>
</dbReference>
<dbReference type="NCBIfam" id="TIGR00252">
    <property type="entry name" value="YraN family protein"/>
    <property type="match status" value="1"/>
</dbReference>
<dbReference type="Gene3D" id="3.40.1350.10">
    <property type="match status" value="1"/>
</dbReference>
<keyword evidence="4" id="KW-1185">Reference proteome</keyword>
<dbReference type="NCBIfam" id="NF009150">
    <property type="entry name" value="PRK12497.1-3"/>
    <property type="match status" value="1"/>
</dbReference>
<proteinExistence type="inferred from homology"/>
<evidence type="ECO:0000313" key="3">
    <source>
        <dbReference type="EMBL" id="WBW49713.1"/>
    </source>
</evidence>
<sequence length="115" mass="13004">MNRKAFGDLGETVAANYLAGLGYTILDRNYRAMGTELDIIARDGAILVFVEVKSRSSVAYGHGFEAVDERKVAHIVQTSLDYIQRHGLSHMQVRYDIVEYYKNGELNHIRNAIEL</sequence>